<dbReference type="AlphaFoldDB" id="A0A9X2UMS2"/>
<organism evidence="1 2">
    <name type="scientific">Salinibacter ruber</name>
    <dbReference type="NCBI Taxonomy" id="146919"/>
    <lineage>
        <taxon>Bacteria</taxon>
        <taxon>Pseudomonadati</taxon>
        <taxon>Rhodothermota</taxon>
        <taxon>Rhodothermia</taxon>
        <taxon>Rhodothermales</taxon>
        <taxon>Salinibacteraceae</taxon>
        <taxon>Salinibacter</taxon>
    </lineage>
</organism>
<accession>A0A9X2UMS2</accession>
<evidence type="ECO:0000313" key="1">
    <source>
        <dbReference type="EMBL" id="MCS4037726.1"/>
    </source>
</evidence>
<gene>
    <name evidence="1" type="ORF">GGQ01_002813</name>
</gene>
<name>A0A9X2UMS2_9BACT</name>
<proteinExistence type="predicted"/>
<dbReference type="Proteomes" id="UP001155040">
    <property type="component" value="Unassembled WGS sequence"/>
</dbReference>
<evidence type="ECO:0000313" key="2">
    <source>
        <dbReference type="Proteomes" id="UP001155040"/>
    </source>
</evidence>
<dbReference type="EMBL" id="JANUBF010000024">
    <property type="protein sequence ID" value="MCS4037726.1"/>
    <property type="molecule type" value="Genomic_DNA"/>
</dbReference>
<protein>
    <submittedName>
        <fullName evidence="1">Uncharacterized protein</fullName>
    </submittedName>
</protein>
<sequence length="147" mass="14648">MGQQQLLLLVLSTVIVGLATVAGIQAFSENQEQAAQDAITQRAVTVVQDLKGGMSKPAQLGGISSSTSKTDALKSLGYELTSSGTAKVGIPGVSGSDSNANCNLDTLAPDASSGSNTAKVTCIAPEAPNDVAVSLKADGSISTNVSP</sequence>
<reference evidence="1" key="1">
    <citation type="submission" date="2022-08" db="EMBL/GenBank/DDBJ databases">
        <title>Genomic Encyclopedia of Type Strains, Phase V (KMG-V): Genome sequencing to study the core and pangenomes of soil and plant-associated prokaryotes.</title>
        <authorList>
            <person name="Whitman W."/>
        </authorList>
    </citation>
    <scope>NUCLEOTIDE SEQUENCE</scope>
    <source>
        <strain evidence="1">SP3012</strain>
    </source>
</reference>
<comment type="caution">
    <text evidence="1">The sequence shown here is derived from an EMBL/GenBank/DDBJ whole genome shotgun (WGS) entry which is preliminary data.</text>
</comment>
<dbReference type="RefSeq" id="WP_259091104.1">
    <property type="nucleotide sequence ID" value="NZ_JANTZY010000022.1"/>
</dbReference>